<dbReference type="InterPro" id="IPR003439">
    <property type="entry name" value="ABC_transporter-like_ATP-bd"/>
</dbReference>
<dbReference type="SUPFAM" id="SSF52540">
    <property type="entry name" value="P-loop containing nucleoside triphosphate hydrolases"/>
    <property type="match status" value="1"/>
</dbReference>
<keyword evidence="4 5" id="KW-0472">Membrane</keyword>
<gene>
    <name evidence="7" type="ORF">CUNI_LOCUS4251</name>
</gene>
<name>A0A8S3YPF8_9EUPU</name>
<evidence type="ECO:0000256" key="3">
    <source>
        <dbReference type="ARBA" id="ARBA00022989"/>
    </source>
</evidence>
<dbReference type="FunFam" id="3.40.50.300:FF:000327">
    <property type="entry name" value="ATP-binding cassette sub-family A member 3"/>
    <property type="match status" value="1"/>
</dbReference>
<dbReference type="InterPro" id="IPR013525">
    <property type="entry name" value="ABC2_TM"/>
</dbReference>
<keyword evidence="8" id="KW-1185">Reference proteome</keyword>
<dbReference type="GO" id="GO:0005524">
    <property type="term" value="F:ATP binding"/>
    <property type="evidence" value="ECO:0007669"/>
    <property type="project" value="InterPro"/>
</dbReference>
<dbReference type="GO" id="GO:0140359">
    <property type="term" value="F:ABC-type transporter activity"/>
    <property type="evidence" value="ECO:0007669"/>
    <property type="project" value="InterPro"/>
</dbReference>
<dbReference type="PROSITE" id="PS50893">
    <property type="entry name" value="ABC_TRANSPORTER_2"/>
    <property type="match status" value="1"/>
</dbReference>
<dbReference type="PANTHER" id="PTHR19229:SF250">
    <property type="entry name" value="ABC TRANSPORTER DOMAIN-CONTAINING PROTEIN-RELATED"/>
    <property type="match status" value="1"/>
</dbReference>
<feature type="transmembrane region" description="Helical" evidence="5">
    <location>
        <begin position="215"/>
        <end position="237"/>
    </location>
</feature>
<dbReference type="GO" id="GO:0005319">
    <property type="term" value="F:lipid transporter activity"/>
    <property type="evidence" value="ECO:0007669"/>
    <property type="project" value="TreeGrafter"/>
</dbReference>
<feature type="transmembrane region" description="Helical" evidence="5">
    <location>
        <begin position="182"/>
        <end position="203"/>
    </location>
</feature>
<evidence type="ECO:0000313" key="7">
    <source>
        <dbReference type="EMBL" id="CAG5118693.1"/>
    </source>
</evidence>
<evidence type="ECO:0000256" key="2">
    <source>
        <dbReference type="ARBA" id="ARBA00022692"/>
    </source>
</evidence>
<reference evidence="7" key="1">
    <citation type="submission" date="2021-04" db="EMBL/GenBank/DDBJ databases">
        <authorList>
            <consortium name="Molecular Ecology Group"/>
        </authorList>
    </citation>
    <scope>NUCLEOTIDE SEQUENCE</scope>
</reference>
<proteinExistence type="predicted"/>
<dbReference type="GO" id="GO:0016020">
    <property type="term" value="C:membrane"/>
    <property type="evidence" value="ECO:0007669"/>
    <property type="project" value="UniProtKB-SubCell"/>
</dbReference>
<comment type="caution">
    <text evidence="7">The sequence shown here is derived from an EMBL/GenBank/DDBJ whole genome shotgun (WGS) entry which is preliminary data.</text>
</comment>
<feature type="transmembrane region" description="Helical" evidence="5">
    <location>
        <begin position="101"/>
        <end position="126"/>
    </location>
</feature>
<dbReference type="CDD" id="cd03263">
    <property type="entry name" value="ABC_subfamily_A"/>
    <property type="match status" value="1"/>
</dbReference>
<comment type="subcellular location">
    <subcellularLocation>
        <location evidence="1">Membrane</location>
        <topology evidence="1">Multi-pass membrane protein</topology>
    </subcellularLocation>
</comment>
<feature type="transmembrane region" description="Helical" evidence="5">
    <location>
        <begin position="319"/>
        <end position="340"/>
    </location>
</feature>
<dbReference type="GO" id="GO:0016887">
    <property type="term" value="F:ATP hydrolysis activity"/>
    <property type="evidence" value="ECO:0007669"/>
    <property type="project" value="InterPro"/>
</dbReference>
<keyword evidence="2 5" id="KW-0812">Transmembrane</keyword>
<evidence type="ECO:0000256" key="5">
    <source>
        <dbReference type="SAM" id="Phobius"/>
    </source>
</evidence>
<dbReference type="OrthoDB" id="6141890at2759"/>
<dbReference type="InterPro" id="IPR026082">
    <property type="entry name" value="ABCA"/>
</dbReference>
<dbReference type="Gene3D" id="3.40.50.300">
    <property type="entry name" value="P-loop containing nucleotide triphosphate hydrolases"/>
    <property type="match status" value="1"/>
</dbReference>
<dbReference type="PANTHER" id="PTHR19229">
    <property type="entry name" value="ATP-BINDING CASSETTE TRANSPORTER SUBFAMILY A ABCA"/>
    <property type="match status" value="1"/>
</dbReference>
<feature type="domain" description="ABC transporter" evidence="6">
    <location>
        <begin position="392"/>
        <end position="622"/>
    </location>
</feature>
<dbReference type="InterPro" id="IPR027417">
    <property type="entry name" value="P-loop_NTPase"/>
</dbReference>
<feature type="transmembrane region" description="Helical" evidence="5">
    <location>
        <begin position="147"/>
        <end position="170"/>
    </location>
</feature>
<keyword evidence="3 5" id="KW-1133">Transmembrane helix</keyword>
<dbReference type="InterPro" id="IPR056264">
    <property type="entry name" value="R2_ABCA1-4-like"/>
</dbReference>
<dbReference type="Pfam" id="PF12698">
    <property type="entry name" value="ABC2_membrane_3"/>
    <property type="match status" value="1"/>
</dbReference>
<protein>
    <recommendedName>
        <fullName evidence="6">ABC transporter domain-containing protein</fullName>
    </recommendedName>
</protein>
<dbReference type="Pfam" id="PF23321">
    <property type="entry name" value="R1_ABCA1"/>
    <property type="match status" value="1"/>
</dbReference>
<evidence type="ECO:0000259" key="6">
    <source>
        <dbReference type="PROSITE" id="PS50893"/>
    </source>
</evidence>
<dbReference type="Proteomes" id="UP000678393">
    <property type="component" value="Unassembled WGS sequence"/>
</dbReference>
<organism evidence="7 8">
    <name type="scientific">Candidula unifasciata</name>
    <dbReference type="NCBI Taxonomy" id="100452"/>
    <lineage>
        <taxon>Eukaryota</taxon>
        <taxon>Metazoa</taxon>
        <taxon>Spiralia</taxon>
        <taxon>Lophotrochozoa</taxon>
        <taxon>Mollusca</taxon>
        <taxon>Gastropoda</taxon>
        <taxon>Heterobranchia</taxon>
        <taxon>Euthyneura</taxon>
        <taxon>Panpulmonata</taxon>
        <taxon>Eupulmonata</taxon>
        <taxon>Stylommatophora</taxon>
        <taxon>Helicina</taxon>
        <taxon>Helicoidea</taxon>
        <taxon>Geomitridae</taxon>
        <taxon>Candidula</taxon>
    </lineage>
</organism>
<dbReference type="Pfam" id="PF00005">
    <property type="entry name" value="ABC_tran"/>
    <property type="match status" value="1"/>
</dbReference>
<accession>A0A8S3YPF8</accession>
<evidence type="ECO:0000313" key="8">
    <source>
        <dbReference type="Proteomes" id="UP000678393"/>
    </source>
</evidence>
<evidence type="ECO:0000256" key="1">
    <source>
        <dbReference type="ARBA" id="ARBA00004141"/>
    </source>
</evidence>
<dbReference type="EMBL" id="CAJHNH020000592">
    <property type="protein sequence ID" value="CAG5118693.1"/>
    <property type="molecule type" value="Genomic_DNA"/>
</dbReference>
<sequence length="733" mass="81559">GETFDNVTGRKAIELTRSDYVRTMIIGMEVVPASSPEKVAAIAYYNVQPLHSEGISVNYVVNAMLQSVLNTSFAIKSAIAPLPPPSPKHRRNSEDDPDDQAVGFTVAISVVFAMSFMTTLFIASLIKERQTGAKHMQHMTGISPVSYWAATFLWDYFTFLVPSLAIPVIFEVYKVDSYTKDGRSALVVLVLAVYCWAVLPLMYSLQFLFISPPSGIVMVVMLSFMSGVISTIAMSILKIPQLPFKDTADILDILFTLAFPNYNLASCFINIDQNYLNLKLCLPLQDKCNSFPSACCKDKCKEMCVEFETDYLSRETLGIGTYLIGMACQGVIFFLVVMAVEYKVIPMVWYALAGADSAIEKTDKSKEDSDVAAERKRITSTPISTLISTDSLVLINLYKRYYNFVAVDHTCVGIKERECFGLLGQNGAGKTTTFKMITGDIMLSGGNAYLKGFDIRKDIKKVQTNMGYCPQFDPLIDVLTGRETLTMYARLRGIPQSSIDRVIASLAEFIKLTEYLDEFCGTYSGGNKRKLSTAISLIGDPPFIMLDEPSSGMDPEARRSLWTVLSRIRASGRTLVLTSHSMEECDALCTRIAIMVNGKFVCLGSPQHLKSKFGQGYTLILKLGTRDDGAFFPSQPIVVAIQKKFPGAVVFDDHEGYIHFQVPDAKVKVADIFSVMEGVKKEFKLEDYSVHQTTLEQVFLAFTKKQILAPENTEARGLFSWIFRILTRPCRKN</sequence>
<dbReference type="AlphaFoldDB" id="A0A8S3YPF8"/>
<evidence type="ECO:0000256" key="4">
    <source>
        <dbReference type="ARBA" id="ARBA00023136"/>
    </source>
</evidence>
<feature type="non-terminal residue" evidence="7">
    <location>
        <position position="1"/>
    </location>
</feature>